<accession>A0A2T4UA87</accession>
<evidence type="ECO:0000259" key="3">
    <source>
        <dbReference type="Pfam" id="PF21117"/>
    </source>
</evidence>
<comment type="caution">
    <text evidence="4">The sequence shown here is derived from an EMBL/GenBank/DDBJ whole genome shotgun (WGS) entry which is preliminary data.</text>
</comment>
<dbReference type="Pfam" id="PF09818">
    <property type="entry name" value="ABC_ATPase"/>
    <property type="match status" value="1"/>
</dbReference>
<dbReference type="Pfam" id="PF20446">
    <property type="entry name" value="ABC_N"/>
    <property type="match status" value="1"/>
</dbReference>
<gene>
    <name evidence="4" type="ORF">C6Y45_02655</name>
</gene>
<reference evidence="4 5" key="1">
    <citation type="submission" date="2018-03" db="EMBL/GenBank/DDBJ databases">
        <title>Alkalicoccus saliphilus sp. nov., isolated from a mineral pool.</title>
        <authorList>
            <person name="Zhao B."/>
        </authorList>
    </citation>
    <scope>NUCLEOTIDE SEQUENCE [LARGE SCALE GENOMIC DNA]</scope>
    <source>
        <strain evidence="4 5">6AG</strain>
    </source>
</reference>
<dbReference type="InterPro" id="IPR046834">
    <property type="entry name" value="ABC_ATPase_C"/>
</dbReference>
<dbReference type="PANTHER" id="PTHR38149:SF1">
    <property type="entry name" value="ATPASE"/>
    <property type="match status" value="1"/>
</dbReference>
<dbReference type="Pfam" id="PF21117">
    <property type="entry name" value="MRB1590_C"/>
    <property type="match status" value="1"/>
</dbReference>
<dbReference type="InterPro" id="IPR049069">
    <property type="entry name" value="MRB1590-like_C"/>
</dbReference>
<evidence type="ECO:0000313" key="5">
    <source>
        <dbReference type="Proteomes" id="UP000240509"/>
    </source>
</evidence>
<dbReference type="InterPro" id="IPR027417">
    <property type="entry name" value="P-loop_NTPase"/>
</dbReference>
<dbReference type="EMBL" id="PZJJ01000002">
    <property type="protein sequence ID" value="PTL40300.1"/>
    <property type="molecule type" value="Genomic_DNA"/>
</dbReference>
<keyword evidence="5" id="KW-1185">Reference proteome</keyword>
<name>A0A2T4UA87_9BACI</name>
<dbReference type="SUPFAM" id="SSF52540">
    <property type="entry name" value="P-loop containing nucleoside triphosphate hydrolases"/>
    <property type="match status" value="1"/>
</dbReference>
<feature type="domain" description="ATPase of the ABC class N-terminal" evidence="2">
    <location>
        <begin position="6"/>
        <end position="165"/>
    </location>
</feature>
<evidence type="ECO:0000259" key="1">
    <source>
        <dbReference type="Pfam" id="PF09818"/>
    </source>
</evidence>
<protein>
    <submittedName>
        <fullName evidence="4">ATPase</fullName>
    </submittedName>
</protein>
<dbReference type="RefSeq" id="WP_107583478.1">
    <property type="nucleotide sequence ID" value="NZ_PZJJ01000002.1"/>
</dbReference>
<dbReference type="AlphaFoldDB" id="A0A2T4UA87"/>
<dbReference type="InterPro" id="IPR019195">
    <property type="entry name" value="ABC_ATPase_put"/>
</dbReference>
<dbReference type="InterPro" id="IPR046833">
    <property type="entry name" value="ABC_N"/>
</dbReference>
<dbReference type="Proteomes" id="UP000240509">
    <property type="component" value="Unassembled WGS sequence"/>
</dbReference>
<dbReference type="OrthoDB" id="9809999at2"/>
<proteinExistence type="predicted"/>
<dbReference type="PANTHER" id="PTHR38149">
    <property type="entry name" value="ATPASE"/>
    <property type="match status" value="1"/>
</dbReference>
<feature type="domain" description="ATPase of the ABC class C-terminal" evidence="1">
    <location>
        <begin position="171"/>
        <end position="444"/>
    </location>
</feature>
<sequence length="565" mass="63033">MLSTTEDLKNNLLKMDKKSYRMLKGIQGSYSAGSGVRLHVDYVQGDPFAAPSRIRITIPLDGTDLNFDELNQPQRIRTVKHFFSKEFNRKKAGADINLGGTGKSGMIFIDAPGPEVIERSSVHIDKKNIEFRLSCGIPASGRKILGNKAAELLCELLPDLALKTLESYSRNKLDQALETADDQKLLRKKITENHLTSFIADGAVLPRKSGNSSLPLREKHTIPFKSPETWRCSFEVSRGKIISGMGIPRGVTLIIGGGYHGKSTLLKAVERGVYDHEPGDGREYVVTEKTAVKIRAEDGRSIREVNISPFINELPFQKDTSKFTSPDASGSTSQAANIIEALETGCRTLLIDEDTSATNFMIRDARMQYLVKKEKEPITPFIDRIRELYDQHGVSTVLVLGGSGDYFDAADHVIMMDEYVPFDRTKDAKEVAEKFKTIRRQEKQGGIPPLTNRIFPKSYITKKMDKKGKIQSRGLHQITIGKEPVNLHAVEQLVSTSQTEALAMMLKNISVNNENESTMQIIDRLYKEIEKNGLDSISPFYGKHPGNIALPRPYELAAALNRIRP</sequence>
<feature type="domain" description="MRB1590-like C-terminal" evidence="3">
    <location>
        <begin position="469"/>
        <end position="564"/>
    </location>
</feature>
<organism evidence="4 5">
    <name type="scientific">Alkalicoccus saliphilus</name>
    <dbReference type="NCBI Taxonomy" id="200989"/>
    <lineage>
        <taxon>Bacteria</taxon>
        <taxon>Bacillati</taxon>
        <taxon>Bacillota</taxon>
        <taxon>Bacilli</taxon>
        <taxon>Bacillales</taxon>
        <taxon>Bacillaceae</taxon>
        <taxon>Alkalicoccus</taxon>
    </lineage>
</organism>
<evidence type="ECO:0000259" key="2">
    <source>
        <dbReference type="Pfam" id="PF20446"/>
    </source>
</evidence>
<evidence type="ECO:0000313" key="4">
    <source>
        <dbReference type="EMBL" id="PTL40300.1"/>
    </source>
</evidence>